<keyword evidence="1 2" id="KW-0732">Signal</keyword>
<dbReference type="AlphaFoldDB" id="A0A2A4G700"/>
<dbReference type="OrthoDB" id="945117at2"/>
<evidence type="ECO:0000313" key="4">
    <source>
        <dbReference type="EMBL" id="PCE63750.1"/>
    </source>
</evidence>
<evidence type="ECO:0000313" key="5">
    <source>
        <dbReference type="Proteomes" id="UP000219559"/>
    </source>
</evidence>
<evidence type="ECO:0000259" key="3">
    <source>
        <dbReference type="Pfam" id="PF13505"/>
    </source>
</evidence>
<dbReference type="InterPro" id="IPR011250">
    <property type="entry name" value="OMP/PagP_B-barrel"/>
</dbReference>
<evidence type="ECO:0000256" key="2">
    <source>
        <dbReference type="SAM" id="SignalP"/>
    </source>
</evidence>
<dbReference type="Gene3D" id="2.40.160.20">
    <property type="match status" value="1"/>
</dbReference>
<proteinExistence type="predicted"/>
<feature type="chain" id="PRO_5012878720" description="Outer membrane protein beta-barrel domain-containing protein" evidence="2">
    <location>
        <begin position="21"/>
        <end position="197"/>
    </location>
</feature>
<evidence type="ECO:0000256" key="1">
    <source>
        <dbReference type="ARBA" id="ARBA00022729"/>
    </source>
</evidence>
<keyword evidence="5" id="KW-1185">Reference proteome</keyword>
<dbReference type="Pfam" id="PF13505">
    <property type="entry name" value="OMP_b-brl"/>
    <property type="match status" value="1"/>
</dbReference>
<reference evidence="4 5" key="1">
    <citation type="submission" date="2017-04" db="EMBL/GenBank/DDBJ databases">
        <title>A new member of the family Flavobacteriaceae isolated from ascidians.</title>
        <authorList>
            <person name="Chen L."/>
        </authorList>
    </citation>
    <scope>NUCLEOTIDE SEQUENCE [LARGE SCALE GENOMIC DNA]</scope>
    <source>
        <strain evidence="4 5">HQA918</strain>
    </source>
</reference>
<comment type="caution">
    <text evidence="4">The sequence shown here is derived from an EMBL/GenBank/DDBJ whole genome shotgun (WGS) entry which is preliminary data.</text>
</comment>
<sequence length="197" mass="21407">MKKTIVFTLVLAFISSLGYAQDFGLQKGDVAVSGNFAFGADKVGDLKTDQFEFSPSLGLMISDHVALGAGFKVGNLKKEVADEADIKLNNFSAGVFGRYYFTPKKRFTLFVQGELDYVRKKEKQGGNEINAKGFATALSGGMTFWMSKNFALEASLGVLSFERSKPDYSGAPVTKKTEFGAGLQDVKVGLIYKFNKG</sequence>
<dbReference type="EMBL" id="NBWU01000004">
    <property type="protein sequence ID" value="PCE63750.1"/>
    <property type="molecule type" value="Genomic_DNA"/>
</dbReference>
<feature type="signal peptide" evidence="2">
    <location>
        <begin position="1"/>
        <end position="20"/>
    </location>
</feature>
<dbReference type="InterPro" id="IPR027385">
    <property type="entry name" value="Beta-barrel_OMP"/>
</dbReference>
<dbReference type="Proteomes" id="UP000219559">
    <property type="component" value="Unassembled WGS sequence"/>
</dbReference>
<name>A0A2A4G700_9FLAO</name>
<protein>
    <recommendedName>
        <fullName evidence="3">Outer membrane protein beta-barrel domain-containing protein</fullName>
    </recommendedName>
</protein>
<gene>
    <name evidence="4" type="ORF">B7P33_10775</name>
</gene>
<dbReference type="SUPFAM" id="SSF56925">
    <property type="entry name" value="OMPA-like"/>
    <property type="match status" value="1"/>
</dbReference>
<accession>A0A2A4G700</accession>
<feature type="domain" description="Outer membrane protein beta-barrel" evidence="3">
    <location>
        <begin position="10"/>
        <end position="183"/>
    </location>
</feature>
<organism evidence="4 5">
    <name type="scientific">Sediminicola luteus</name>
    <dbReference type="NCBI Taxonomy" id="319238"/>
    <lineage>
        <taxon>Bacteria</taxon>
        <taxon>Pseudomonadati</taxon>
        <taxon>Bacteroidota</taxon>
        <taxon>Flavobacteriia</taxon>
        <taxon>Flavobacteriales</taxon>
        <taxon>Flavobacteriaceae</taxon>
        <taxon>Sediminicola</taxon>
    </lineage>
</organism>
<dbReference type="RefSeq" id="WP_097442466.1">
    <property type="nucleotide sequence ID" value="NZ_NBWU01000004.1"/>
</dbReference>